<dbReference type="Gene3D" id="3.30.70.100">
    <property type="match status" value="1"/>
</dbReference>
<comment type="caution">
    <text evidence="2">The sequence shown here is derived from an EMBL/GenBank/DDBJ whole genome shotgun (WGS) entry which is preliminary data.</text>
</comment>
<dbReference type="Proteomes" id="UP001496627">
    <property type="component" value="Unassembled WGS sequence"/>
</dbReference>
<dbReference type="Pfam" id="PF07110">
    <property type="entry name" value="EthD"/>
    <property type="match status" value="1"/>
</dbReference>
<organism evidence="2 3">
    <name type="scientific">Neorhizobium phenanthreniclasticum</name>
    <dbReference type="NCBI Taxonomy" id="3157917"/>
    <lineage>
        <taxon>Bacteria</taxon>
        <taxon>Pseudomonadati</taxon>
        <taxon>Pseudomonadota</taxon>
        <taxon>Alphaproteobacteria</taxon>
        <taxon>Hyphomicrobiales</taxon>
        <taxon>Rhizobiaceae</taxon>
        <taxon>Rhizobium/Agrobacterium group</taxon>
        <taxon>Neorhizobium</taxon>
    </lineage>
</organism>
<accession>A0ABV0MBK7</accession>
<evidence type="ECO:0000259" key="1">
    <source>
        <dbReference type="Pfam" id="PF07110"/>
    </source>
</evidence>
<evidence type="ECO:0000313" key="3">
    <source>
        <dbReference type="Proteomes" id="UP001496627"/>
    </source>
</evidence>
<evidence type="ECO:0000313" key="2">
    <source>
        <dbReference type="EMBL" id="MEQ1409284.1"/>
    </source>
</evidence>
<protein>
    <submittedName>
        <fullName evidence="2">EthD family reductase</fullName>
    </submittedName>
</protein>
<keyword evidence="3" id="KW-1185">Reference proteome</keyword>
<sequence length="212" mass="23192">MTIKRITLLKRKREMTPADFRAHWAGPHAAIARNLPGLVRYNQNHVLAASVTGPDGEWPVHGFVELWFRDRASVVEAAGSSVTRGLVIDEPKFLDGLTGLDVDASPSHGASAQKVFVIGKPVADSAGPHTSGANLLLGISRLEGFIDGHADHTIGDIMRRDHLWSEPEPPQFIIWTTFSSPDTARLAFDHCQIPAAGSHRPEVYLTEEIRIV</sequence>
<name>A0ABV0MBK7_9HYPH</name>
<reference evidence="2 3" key="1">
    <citation type="submission" date="2024-05" db="EMBL/GenBank/DDBJ databases">
        <title>Neorhizobium sp. Rsf11, a plant growth promoting and heavy metal resistant PAH-degrader.</title>
        <authorList>
            <person name="Golubev S.N."/>
            <person name="Muratova A.Y."/>
            <person name="Markelova M.I."/>
        </authorList>
    </citation>
    <scope>NUCLEOTIDE SEQUENCE [LARGE SCALE GENOMIC DNA]</scope>
    <source>
        <strain evidence="2 3">Rsf11</strain>
    </source>
</reference>
<dbReference type="RefSeq" id="WP_210058888.1">
    <property type="nucleotide sequence ID" value="NZ_JBEAAL010000039.1"/>
</dbReference>
<dbReference type="NCBIfam" id="TIGR02118">
    <property type="entry name" value="EthD family reductase"/>
    <property type="match status" value="1"/>
</dbReference>
<gene>
    <name evidence="2" type="ORF">ABK249_30720</name>
</gene>
<dbReference type="EMBL" id="JBEAAL010000039">
    <property type="protein sequence ID" value="MEQ1409284.1"/>
    <property type="molecule type" value="Genomic_DNA"/>
</dbReference>
<feature type="domain" description="EthD" evidence="1">
    <location>
        <begin position="12"/>
        <end position="96"/>
    </location>
</feature>
<proteinExistence type="predicted"/>
<dbReference type="InterPro" id="IPR009799">
    <property type="entry name" value="EthD_dom"/>
</dbReference>
<dbReference type="InterPro" id="IPR011008">
    <property type="entry name" value="Dimeric_a/b-barrel"/>
</dbReference>
<dbReference type="SUPFAM" id="SSF54909">
    <property type="entry name" value="Dimeric alpha+beta barrel"/>
    <property type="match status" value="1"/>
</dbReference>